<dbReference type="Proteomes" id="UP001498771">
    <property type="component" value="Unassembled WGS sequence"/>
</dbReference>
<dbReference type="InterPro" id="IPR000073">
    <property type="entry name" value="AB_hydrolase_1"/>
</dbReference>
<dbReference type="PRINTS" id="PR00111">
    <property type="entry name" value="ABHYDROLASE"/>
</dbReference>
<protein>
    <submittedName>
        <fullName evidence="5">Uncharacterized protein</fullName>
    </submittedName>
</protein>
<dbReference type="InterPro" id="IPR011234">
    <property type="entry name" value="Fumarylacetoacetase-like_C"/>
</dbReference>
<dbReference type="Pfam" id="PF00561">
    <property type="entry name" value="Abhydrolase_1"/>
    <property type="match status" value="1"/>
</dbReference>
<evidence type="ECO:0000259" key="4">
    <source>
        <dbReference type="Pfam" id="PF01557"/>
    </source>
</evidence>
<evidence type="ECO:0000259" key="3">
    <source>
        <dbReference type="Pfam" id="PF00561"/>
    </source>
</evidence>
<feature type="domain" description="Fumarylacetoacetase-like C-terminal" evidence="4">
    <location>
        <begin position="77"/>
        <end position="288"/>
    </location>
</feature>
<reference evidence="5 6" key="1">
    <citation type="submission" date="2024-03" db="EMBL/GenBank/DDBJ databases">
        <title>Genome-scale model development and genomic sequencing of the oleaginous clade Lipomyces.</title>
        <authorList>
            <consortium name="Lawrence Berkeley National Laboratory"/>
            <person name="Czajka J.J."/>
            <person name="Han Y."/>
            <person name="Kim J."/>
            <person name="Mondo S.J."/>
            <person name="Hofstad B.A."/>
            <person name="Robles A."/>
            <person name="Haridas S."/>
            <person name="Riley R."/>
            <person name="LaButti K."/>
            <person name="Pangilinan J."/>
            <person name="Andreopoulos W."/>
            <person name="Lipzen A."/>
            <person name="Yan J."/>
            <person name="Wang M."/>
            <person name="Ng V."/>
            <person name="Grigoriev I.V."/>
            <person name="Spatafora J.W."/>
            <person name="Magnuson J.K."/>
            <person name="Baker S.E."/>
            <person name="Pomraning K.R."/>
        </authorList>
    </citation>
    <scope>NUCLEOTIDE SEQUENCE [LARGE SCALE GENOMIC DNA]</scope>
    <source>
        <strain evidence="5 6">Phaff 52-87</strain>
    </source>
</reference>
<comment type="similarity">
    <text evidence="1">Belongs to the FAH family.</text>
</comment>
<keyword evidence="2" id="KW-0479">Metal-binding</keyword>
<dbReference type="Gene3D" id="3.40.50.1820">
    <property type="entry name" value="alpha/beta hydrolase"/>
    <property type="match status" value="1"/>
</dbReference>
<dbReference type="RefSeq" id="XP_064767373.1">
    <property type="nucleotide sequence ID" value="XM_064910675.1"/>
</dbReference>
<accession>A0ABR1F3C4</accession>
<evidence type="ECO:0000313" key="5">
    <source>
        <dbReference type="EMBL" id="KAK7204340.1"/>
    </source>
</evidence>
<gene>
    <name evidence="5" type="ORF">BZA70DRAFT_249169</name>
</gene>
<evidence type="ECO:0000256" key="1">
    <source>
        <dbReference type="ARBA" id="ARBA00010211"/>
    </source>
</evidence>
<evidence type="ECO:0000313" key="6">
    <source>
        <dbReference type="Proteomes" id="UP001498771"/>
    </source>
</evidence>
<dbReference type="GeneID" id="90036187"/>
<organism evidence="5 6">
    <name type="scientific">Myxozyma melibiosi</name>
    <dbReference type="NCBI Taxonomy" id="54550"/>
    <lineage>
        <taxon>Eukaryota</taxon>
        <taxon>Fungi</taxon>
        <taxon>Dikarya</taxon>
        <taxon>Ascomycota</taxon>
        <taxon>Saccharomycotina</taxon>
        <taxon>Lipomycetes</taxon>
        <taxon>Lipomycetales</taxon>
        <taxon>Lipomycetaceae</taxon>
        <taxon>Myxozyma</taxon>
    </lineage>
</organism>
<dbReference type="SUPFAM" id="SSF53474">
    <property type="entry name" value="alpha/beta-Hydrolases"/>
    <property type="match status" value="1"/>
</dbReference>
<feature type="domain" description="AB hydrolase-1" evidence="3">
    <location>
        <begin position="334"/>
        <end position="439"/>
    </location>
</feature>
<dbReference type="Pfam" id="PF01557">
    <property type="entry name" value="FAA_hydrolase"/>
    <property type="match status" value="1"/>
</dbReference>
<sequence>MHNFIAYTSSTGASRVGSLDFDNSLITPLSFPSGTPVTSLYDVINYGSTFSLAPSAECDPVPLDSVSIEAPFTGRDILAVGKNYYDHAKEFNSSGFDSSDKVDTPSDPVIFTKRSSSIVPCGADIYLHPGFTSTLDFEGEVGVVIGKPAYKVAEKDAMDYVWGYTIINDATARERQRDHKQFFIGKSADTLCPMGPVAVPKEDLPEYLELQTKVNGLVRQSDSTKNLIFSIPTLINVLSSGMTLQPGDVIATGTPAGVGIGLKPPVYLKAGDVVEVSVTGLGTLVNKVSDVKAAAAPVALPSLPSRVITDPGLTKVGSKYLYFEDIGNKTSDETLICVHGLGCCGQYFSSLVDKAGFLEKYRVVLVDLEGFGRSLTFPDSTPSLHSYSEDIYEITKLLGITKNISLIGFSMGCGVTETFAVNHPDLVKKYILLSPLMYPVPAHTKEVCLGLAKNVRKSGMQLESDKMAKSSMYIKTQIENPLAKMYVLTLLKMTDVEGYAKGAMVLATDGPIAREKIEKEVLLVTGEFDEWPPMEEVEAVQKEYANASTKIVVIPNAKHFHILENFPATLEAVTSFL</sequence>
<dbReference type="InterPro" id="IPR029058">
    <property type="entry name" value="AB_hydrolase_fold"/>
</dbReference>
<dbReference type="PANTHER" id="PTHR11820:SF7">
    <property type="entry name" value="ACYLPYRUVASE FAHD1, MITOCHONDRIAL"/>
    <property type="match status" value="1"/>
</dbReference>
<comment type="caution">
    <text evidence="5">The sequence shown here is derived from an EMBL/GenBank/DDBJ whole genome shotgun (WGS) entry which is preliminary data.</text>
</comment>
<dbReference type="PANTHER" id="PTHR11820">
    <property type="entry name" value="ACYLPYRUVASE"/>
    <property type="match status" value="1"/>
</dbReference>
<proteinExistence type="inferred from homology"/>
<dbReference type="InterPro" id="IPR036663">
    <property type="entry name" value="Fumarylacetoacetase_C_sf"/>
</dbReference>
<keyword evidence="6" id="KW-1185">Reference proteome</keyword>
<dbReference type="SUPFAM" id="SSF56529">
    <property type="entry name" value="FAH"/>
    <property type="match status" value="1"/>
</dbReference>
<name>A0ABR1F3C4_9ASCO</name>
<dbReference type="Gene3D" id="3.90.850.10">
    <property type="entry name" value="Fumarylacetoacetase-like, C-terminal domain"/>
    <property type="match status" value="1"/>
</dbReference>
<dbReference type="EMBL" id="JBBJBU010000008">
    <property type="protein sequence ID" value="KAK7204340.1"/>
    <property type="molecule type" value="Genomic_DNA"/>
</dbReference>
<evidence type="ECO:0000256" key="2">
    <source>
        <dbReference type="ARBA" id="ARBA00022723"/>
    </source>
</evidence>